<accession>A0A382Z401</accession>
<organism evidence="1">
    <name type="scientific">marine metagenome</name>
    <dbReference type="NCBI Taxonomy" id="408172"/>
    <lineage>
        <taxon>unclassified sequences</taxon>
        <taxon>metagenomes</taxon>
        <taxon>ecological metagenomes</taxon>
    </lineage>
</organism>
<proteinExistence type="predicted"/>
<dbReference type="EMBL" id="UINC01180543">
    <property type="protein sequence ID" value="SVD89795.1"/>
    <property type="molecule type" value="Genomic_DNA"/>
</dbReference>
<dbReference type="AlphaFoldDB" id="A0A382Z401"/>
<gene>
    <name evidence="1" type="ORF">METZ01_LOCUS442649</name>
</gene>
<reference evidence="1" key="1">
    <citation type="submission" date="2018-05" db="EMBL/GenBank/DDBJ databases">
        <authorList>
            <person name="Lanie J.A."/>
            <person name="Ng W.-L."/>
            <person name="Kazmierczak K.M."/>
            <person name="Andrzejewski T.M."/>
            <person name="Davidsen T.M."/>
            <person name="Wayne K.J."/>
            <person name="Tettelin H."/>
            <person name="Glass J.I."/>
            <person name="Rusch D."/>
            <person name="Podicherti R."/>
            <person name="Tsui H.-C.T."/>
            <person name="Winkler M.E."/>
        </authorList>
    </citation>
    <scope>NUCLEOTIDE SEQUENCE</scope>
</reference>
<protein>
    <submittedName>
        <fullName evidence="1">Uncharacterized protein</fullName>
    </submittedName>
</protein>
<sequence length="65" mass="7698">MVDRRFRGSGYYILPVAICEQGQYHGEINQRPGIISAHHHKKMKYPEYRDGVDQKVKPLPRFRTQ</sequence>
<name>A0A382Z401_9ZZZZ</name>
<evidence type="ECO:0000313" key="1">
    <source>
        <dbReference type="EMBL" id="SVD89795.1"/>
    </source>
</evidence>